<protein>
    <submittedName>
        <fullName evidence="2">Uncharacterized protein</fullName>
    </submittedName>
</protein>
<evidence type="ECO:0000313" key="3">
    <source>
        <dbReference type="Proteomes" id="UP000299211"/>
    </source>
</evidence>
<dbReference type="EMBL" id="BJHY01000001">
    <property type="protein sequence ID" value="GDY73280.1"/>
    <property type="molecule type" value="Genomic_DNA"/>
</dbReference>
<feature type="region of interest" description="Disordered" evidence="1">
    <location>
        <begin position="50"/>
        <end position="84"/>
    </location>
</feature>
<reference evidence="2 3" key="1">
    <citation type="submission" date="2019-04" db="EMBL/GenBank/DDBJ databases">
        <title>Draft genome sequences of Streptomyces avermitilis ATCC 31267.</title>
        <authorList>
            <person name="Komaki H."/>
            <person name="Tamura T."/>
            <person name="Hosoyama A."/>
        </authorList>
    </citation>
    <scope>NUCLEOTIDE SEQUENCE [LARGE SCALE GENOMIC DNA]</scope>
    <source>
        <strain evidence="2 3">ATCC 31267</strain>
    </source>
</reference>
<dbReference type="AlphaFoldDB" id="A0A4D4MML4"/>
<accession>A0A4D4MML4</accession>
<comment type="caution">
    <text evidence="2">The sequence shown here is derived from an EMBL/GenBank/DDBJ whole genome shotgun (WGS) entry which is preliminary data.</text>
</comment>
<organism evidence="2 3">
    <name type="scientific">Streptomyces avermitilis</name>
    <dbReference type="NCBI Taxonomy" id="33903"/>
    <lineage>
        <taxon>Bacteria</taxon>
        <taxon>Bacillati</taxon>
        <taxon>Actinomycetota</taxon>
        <taxon>Actinomycetes</taxon>
        <taxon>Kitasatosporales</taxon>
        <taxon>Streptomycetaceae</taxon>
        <taxon>Streptomyces</taxon>
    </lineage>
</organism>
<sequence length="118" mass="12185">MLLLGSLWRGMRLPRRTPLVAYGYAHELVTVVQLAHDVFARGVDDRVGDQLGDDQGGRVTGVLADLPAGQPSTRQTPGLGHGSRVCGQLEAEPALGGRVGAHPSGVAETGSVFGGVCS</sequence>
<gene>
    <name evidence="2" type="ORF">SAV31267_027650</name>
</gene>
<proteinExistence type="predicted"/>
<name>A0A4D4MML4_STRAX</name>
<evidence type="ECO:0000313" key="2">
    <source>
        <dbReference type="EMBL" id="GDY73280.1"/>
    </source>
</evidence>
<dbReference type="Proteomes" id="UP000299211">
    <property type="component" value="Unassembled WGS sequence"/>
</dbReference>
<evidence type="ECO:0000256" key="1">
    <source>
        <dbReference type="SAM" id="MobiDB-lite"/>
    </source>
</evidence>